<accession>A0ACC2S574</accession>
<evidence type="ECO:0000313" key="1">
    <source>
        <dbReference type="EMBL" id="KAJ9057462.1"/>
    </source>
</evidence>
<reference evidence="1" key="1">
    <citation type="submission" date="2022-04" db="EMBL/GenBank/DDBJ databases">
        <title>Genome of the entomopathogenic fungus Entomophthora muscae.</title>
        <authorList>
            <person name="Elya C."/>
            <person name="Lovett B.R."/>
            <person name="Lee E."/>
            <person name="Macias A.M."/>
            <person name="Hajek A.E."/>
            <person name="De Bivort B.L."/>
            <person name="Kasson M.T."/>
            <person name="De Fine Licht H.H."/>
            <person name="Stajich J.E."/>
        </authorList>
    </citation>
    <scope>NUCLEOTIDE SEQUENCE</scope>
    <source>
        <strain evidence="1">Berkeley</strain>
    </source>
</reference>
<dbReference type="EMBL" id="QTSX02005792">
    <property type="protein sequence ID" value="KAJ9057462.1"/>
    <property type="molecule type" value="Genomic_DNA"/>
</dbReference>
<gene>
    <name evidence="1" type="ORF">DSO57_1022410</name>
</gene>
<organism evidence="1 2">
    <name type="scientific">Entomophthora muscae</name>
    <dbReference type="NCBI Taxonomy" id="34485"/>
    <lineage>
        <taxon>Eukaryota</taxon>
        <taxon>Fungi</taxon>
        <taxon>Fungi incertae sedis</taxon>
        <taxon>Zoopagomycota</taxon>
        <taxon>Entomophthoromycotina</taxon>
        <taxon>Entomophthoromycetes</taxon>
        <taxon>Entomophthorales</taxon>
        <taxon>Entomophthoraceae</taxon>
        <taxon>Entomophthora</taxon>
    </lineage>
</organism>
<dbReference type="Proteomes" id="UP001165960">
    <property type="component" value="Unassembled WGS sequence"/>
</dbReference>
<name>A0ACC2S574_9FUNG</name>
<evidence type="ECO:0000313" key="2">
    <source>
        <dbReference type="Proteomes" id="UP001165960"/>
    </source>
</evidence>
<proteinExistence type="predicted"/>
<keyword evidence="2" id="KW-1185">Reference proteome</keyword>
<protein>
    <submittedName>
        <fullName evidence="1">Uncharacterized protein</fullName>
    </submittedName>
</protein>
<sequence>MKIVLALGLVGLSTCCFRQTQHNRQKCQGLKAKPYITSQNSQFGALIEGTSVNPSGHMFAVNFNATKSTNQLGQIFPAQKLIFTDSRPKSYLNAIRFLNPTTAFAADAANHRILKLTVDPKTNLILNSKVFCSDPKMIQPNDIVVASTGYIFTSGMNYTTDTKSTDGDIWACSPKGEAKRLALHGRTNGIELSPKEDYLYVSESFNKNGAPVSQRVIKYTVDVKTGNIRAPVTFVDFGKFDNSASTDIDGMRADIYGNLFIARAGKGEVKVFNAKAKNIATIAVSFPNPTNLEFGGPRGSTLFVVGRCKNPLAEGVEKGCVDSINLETQGAGFKRIQSATPARRIRKEKRTKRIHKYNPTKRIHKEKRTKRIRKATTPKYN</sequence>
<comment type="caution">
    <text evidence="1">The sequence shown here is derived from an EMBL/GenBank/DDBJ whole genome shotgun (WGS) entry which is preliminary data.</text>
</comment>